<feature type="compositionally biased region" description="Low complexity" evidence="1">
    <location>
        <begin position="89"/>
        <end position="103"/>
    </location>
</feature>
<feature type="compositionally biased region" description="Polar residues" evidence="1">
    <location>
        <begin position="197"/>
        <end position="208"/>
    </location>
</feature>
<feature type="region of interest" description="Disordered" evidence="1">
    <location>
        <begin position="1"/>
        <end position="59"/>
    </location>
</feature>
<sequence>KHVTNGNDGLRRNDSGTQLQATVNGEANPEINITKTSANTPPNNVNGSDGLGGNGCGTQLQAATKENGCQNHHAIDNTGIESNNEQVNDNRTGGQQNNQGSNNETQYEQDSGNNQPREIRSSHTTHSEQKLRNPNISQPKGRPPLITTPPELGQVKGKVVVPKQRMQPTNDHDTRSKAGQLKSVPNKSLGSPEARANSVTPNHFIPQQEQRKKADIAPVTEDKSAKHSKGNKTSAGSKKQKQGFKSQNQIEIEPDSETNQPDQQDRVKRKGGRKGGQRS</sequence>
<gene>
    <name evidence="2" type="ORF">EZS28_037732</name>
</gene>
<feature type="non-terminal residue" evidence="2">
    <location>
        <position position="1"/>
    </location>
</feature>
<feature type="region of interest" description="Disordered" evidence="1">
    <location>
        <begin position="71"/>
        <end position="279"/>
    </location>
</feature>
<feature type="compositionally biased region" description="Polar residues" evidence="1">
    <location>
        <begin position="104"/>
        <end position="116"/>
    </location>
</feature>
<comment type="caution">
    <text evidence="2">The sequence shown here is derived from an EMBL/GenBank/DDBJ whole genome shotgun (WGS) entry which is preliminary data.</text>
</comment>
<reference evidence="2 3" key="1">
    <citation type="submission" date="2019-03" db="EMBL/GenBank/DDBJ databases">
        <title>Single cell metagenomics reveals metabolic interactions within the superorganism composed of flagellate Streblomastix strix and complex community of Bacteroidetes bacteria on its surface.</title>
        <authorList>
            <person name="Treitli S.C."/>
            <person name="Kolisko M."/>
            <person name="Husnik F."/>
            <person name="Keeling P."/>
            <person name="Hampl V."/>
        </authorList>
    </citation>
    <scope>NUCLEOTIDE SEQUENCE [LARGE SCALE GENOMIC DNA]</scope>
    <source>
        <strain evidence="2">ST1C</strain>
    </source>
</reference>
<name>A0A5J4U975_9EUKA</name>
<protein>
    <submittedName>
        <fullName evidence="2">Uncharacterized protein</fullName>
    </submittedName>
</protein>
<feature type="compositionally biased region" description="Basic residues" evidence="1">
    <location>
        <begin position="267"/>
        <end position="279"/>
    </location>
</feature>
<dbReference type="EMBL" id="SNRW01019045">
    <property type="protein sequence ID" value="KAA6366743.1"/>
    <property type="molecule type" value="Genomic_DNA"/>
</dbReference>
<evidence type="ECO:0000313" key="2">
    <source>
        <dbReference type="EMBL" id="KAA6366743.1"/>
    </source>
</evidence>
<feature type="compositionally biased region" description="Polar residues" evidence="1">
    <location>
        <begin position="15"/>
        <end position="42"/>
    </location>
</feature>
<feature type="compositionally biased region" description="Low complexity" evidence="1">
    <location>
        <begin position="153"/>
        <end position="164"/>
    </location>
</feature>
<accession>A0A5J4U975</accession>
<organism evidence="2 3">
    <name type="scientific">Streblomastix strix</name>
    <dbReference type="NCBI Taxonomy" id="222440"/>
    <lineage>
        <taxon>Eukaryota</taxon>
        <taxon>Metamonada</taxon>
        <taxon>Preaxostyla</taxon>
        <taxon>Oxymonadida</taxon>
        <taxon>Streblomastigidae</taxon>
        <taxon>Streblomastix</taxon>
    </lineage>
</organism>
<feature type="compositionally biased region" description="Basic and acidic residues" evidence="1">
    <location>
        <begin position="209"/>
        <end position="225"/>
    </location>
</feature>
<feature type="compositionally biased region" description="Basic and acidic residues" evidence="1">
    <location>
        <begin position="117"/>
        <end position="131"/>
    </location>
</feature>
<dbReference type="AlphaFoldDB" id="A0A5J4U975"/>
<evidence type="ECO:0000256" key="1">
    <source>
        <dbReference type="SAM" id="MobiDB-lite"/>
    </source>
</evidence>
<dbReference type="Proteomes" id="UP000324800">
    <property type="component" value="Unassembled WGS sequence"/>
</dbReference>
<proteinExistence type="predicted"/>
<evidence type="ECO:0000313" key="3">
    <source>
        <dbReference type="Proteomes" id="UP000324800"/>
    </source>
</evidence>